<accession>H2XPH9</accession>
<evidence type="ECO:0000313" key="3">
    <source>
        <dbReference type="Proteomes" id="UP000008144"/>
    </source>
</evidence>
<protein>
    <submittedName>
        <fullName evidence="2">Uncharacterized protein</fullName>
    </submittedName>
</protein>
<keyword evidence="1" id="KW-1133">Transmembrane helix</keyword>
<dbReference type="AlphaFoldDB" id="H2XPH9"/>
<keyword evidence="1" id="KW-0812">Transmembrane</keyword>
<keyword evidence="3" id="KW-1185">Reference proteome</keyword>
<dbReference type="Ensembl" id="ENSCINT00000031584.1">
    <property type="protein sequence ID" value="ENSCINP00000031563.1"/>
    <property type="gene ID" value="ENSCING00000024479.1"/>
</dbReference>
<reference evidence="2" key="3">
    <citation type="submission" date="2025-08" db="UniProtKB">
        <authorList>
            <consortium name="Ensembl"/>
        </authorList>
    </citation>
    <scope>IDENTIFICATION</scope>
</reference>
<feature type="transmembrane region" description="Helical" evidence="1">
    <location>
        <begin position="26"/>
        <end position="47"/>
    </location>
</feature>
<dbReference type="HOGENOM" id="CLU_2687072_0_0_1"/>
<name>H2XPH9_CIOIN</name>
<evidence type="ECO:0000256" key="1">
    <source>
        <dbReference type="SAM" id="Phobius"/>
    </source>
</evidence>
<dbReference type="Proteomes" id="UP000008144">
    <property type="component" value="Chromosome 5"/>
</dbReference>
<dbReference type="EMBL" id="EAAA01002084">
    <property type="status" value="NOT_ANNOTATED_CDS"/>
    <property type="molecule type" value="Genomic_DNA"/>
</dbReference>
<keyword evidence="1" id="KW-0472">Membrane</keyword>
<organism evidence="2 3">
    <name type="scientific">Ciona intestinalis</name>
    <name type="common">Transparent sea squirt</name>
    <name type="synonym">Ascidia intestinalis</name>
    <dbReference type="NCBI Taxonomy" id="7719"/>
    <lineage>
        <taxon>Eukaryota</taxon>
        <taxon>Metazoa</taxon>
        <taxon>Chordata</taxon>
        <taxon>Tunicata</taxon>
        <taxon>Ascidiacea</taxon>
        <taxon>Phlebobranchia</taxon>
        <taxon>Cionidae</taxon>
        <taxon>Ciona</taxon>
    </lineage>
</organism>
<evidence type="ECO:0000313" key="2">
    <source>
        <dbReference type="Ensembl" id="ENSCINP00000031563.1"/>
    </source>
</evidence>
<reference evidence="2" key="2">
    <citation type="journal article" date="2008" name="Genome Biol.">
        <title>Improved genome assembly and evidence-based global gene model set for the chordate Ciona intestinalis: new insight into intron and operon populations.</title>
        <authorList>
            <person name="Satou Y."/>
            <person name="Mineta K."/>
            <person name="Ogasawara M."/>
            <person name="Sasakura Y."/>
            <person name="Shoguchi E."/>
            <person name="Ueno K."/>
            <person name="Yamada L."/>
            <person name="Matsumoto J."/>
            <person name="Wasserscheid J."/>
            <person name="Dewar K."/>
            <person name="Wiley G.B."/>
            <person name="Macmil S.L."/>
            <person name="Roe B.A."/>
            <person name="Zeller R.W."/>
            <person name="Hastings K.E."/>
            <person name="Lemaire P."/>
            <person name="Lindquist E."/>
            <person name="Endo T."/>
            <person name="Hotta K."/>
            <person name="Inaba K."/>
        </authorList>
    </citation>
    <scope>NUCLEOTIDE SEQUENCE [LARGE SCALE GENOMIC DNA]</scope>
    <source>
        <strain evidence="2">wild type</strain>
    </source>
</reference>
<sequence length="74" mass="8254">MTTFPLWTCGLKYFPHGGLNRCSYGVQAWICLICGVCVLGSHVLFVANHQQMEILDYDEPLNQISMQSLGFSVA</sequence>
<dbReference type="InParanoid" id="H2XPH9"/>
<reference evidence="2" key="4">
    <citation type="submission" date="2025-09" db="UniProtKB">
        <authorList>
            <consortium name="Ensembl"/>
        </authorList>
    </citation>
    <scope>IDENTIFICATION</scope>
</reference>
<proteinExistence type="predicted"/>
<reference evidence="3" key="1">
    <citation type="journal article" date="2002" name="Science">
        <title>The draft genome of Ciona intestinalis: insights into chordate and vertebrate origins.</title>
        <authorList>
            <person name="Dehal P."/>
            <person name="Satou Y."/>
            <person name="Campbell R.K."/>
            <person name="Chapman J."/>
            <person name="Degnan B."/>
            <person name="De Tomaso A."/>
            <person name="Davidson B."/>
            <person name="Di Gregorio A."/>
            <person name="Gelpke M."/>
            <person name="Goodstein D.M."/>
            <person name="Harafuji N."/>
            <person name="Hastings K.E."/>
            <person name="Ho I."/>
            <person name="Hotta K."/>
            <person name="Huang W."/>
            <person name="Kawashima T."/>
            <person name="Lemaire P."/>
            <person name="Martinez D."/>
            <person name="Meinertzhagen I.A."/>
            <person name="Necula S."/>
            <person name="Nonaka M."/>
            <person name="Putnam N."/>
            <person name="Rash S."/>
            <person name="Saiga H."/>
            <person name="Satake M."/>
            <person name="Terry A."/>
            <person name="Yamada L."/>
            <person name="Wang H.G."/>
            <person name="Awazu S."/>
            <person name="Azumi K."/>
            <person name="Boore J."/>
            <person name="Branno M."/>
            <person name="Chin-Bow S."/>
            <person name="DeSantis R."/>
            <person name="Doyle S."/>
            <person name="Francino P."/>
            <person name="Keys D.N."/>
            <person name="Haga S."/>
            <person name="Hayashi H."/>
            <person name="Hino K."/>
            <person name="Imai K.S."/>
            <person name="Inaba K."/>
            <person name="Kano S."/>
            <person name="Kobayashi K."/>
            <person name="Kobayashi M."/>
            <person name="Lee B.I."/>
            <person name="Makabe K.W."/>
            <person name="Manohar C."/>
            <person name="Matassi G."/>
            <person name="Medina M."/>
            <person name="Mochizuki Y."/>
            <person name="Mount S."/>
            <person name="Morishita T."/>
            <person name="Miura S."/>
            <person name="Nakayama A."/>
            <person name="Nishizaka S."/>
            <person name="Nomoto H."/>
            <person name="Ohta F."/>
            <person name="Oishi K."/>
            <person name="Rigoutsos I."/>
            <person name="Sano M."/>
            <person name="Sasaki A."/>
            <person name="Sasakura Y."/>
            <person name="Shoguchi E."/>
            <person name="Shin-i T."/>
            <person name="Spagnuolo A."/>
            <person name="Stainier D."/>
            <person name="Suzuki M.M."/>
            <person name="Tassy O."/>
            <person name="Takatori N."/>
            <person name="Tokuoka M."/>
            <person name="Yagi K."/>
            <person name="Yoshizaki F."/>
            <person name="Wada S."/>
            <person name="Zhang C."/>
            <person name="Hyatt P.D."/>
            <person name="Larimer F."/>
            <person name="Detter C."/>
            <person name="Doggett N."/>
            <person name="Glavina T."/>
            <person name="Hawkins T."/>
            <person name="Richardson P."/>
            <person name="Lucas S."/>
            <person name="Kohara Y."/>
            <person name="Levine M."/>
            <person name="Satoh N."/>
            <person name="Rokhsar D.S."/>
        </authorList>
    </citation>
    <scope>NUCLEOTIDE SEQUENCE [LARGE SCALE GENOMIC DNA]</scope>
</reference>